<feature type="region of interest" description="Disordered" evidence="2">
    <location>
        <begin position="504"/>
        <end position="539"/>
    </location>
</feature>
<feature type="compositionally biased region" description="Low complexity" evidence="2">
    <location>
        <begin position="507"/>
        <end position="525"/>
    </location>
</feature>
<organism evidence="4 5">
    <name type="scientific">Tanacetum coccineum</name>
    <dbReference type="NCBI Taxonomy" id="301880"/>
    <lineage>
        <taxon>Eukaryota</taxon>
        <taxon>Viridiplantae</taxon>
        <taxon>Streptophyta</taxon>
        <taxon>Embryophyta</taxon>
        <taxon>Tracheophyta</taxon>
        <taxon>Spermatophyta</taxon>
        <taxon>Magnoliopsida</taxon>
        <taxon>eudicotyledons</taxon>
        <taxon>Gunneridae</taxon>
        <taxon>Pentapetalae</taxon>
        <taxon>asterids</taxon>
        <taxon>campanulids</taxon>
        <taxon>Asterales</taxon>
        <taxon>Asteraceae</taxon>
        <taxon>Asteroideae</taxon>
        <taxon>Anthemideae</taxon>
        <taxon>Anthemidinae</taxon>
        <taxon>Tanacetum</taxon>
    </lineage>
</organism>
<name>A0ABQ5GSD8_9ASTR</name>
<evidence type="ECO:0000256" key="1">
    <source>
        <dbReference type="SAM" id="Coils"/>
    </source>
</evidence>
<reference evidence="4" key="2">
    <citation type="submission" date="2022-01" db="EMBL/GenBank/DDBJ databases">
        <authorList>
            <person name="Yamashiro T."/>
            <person name="Shiraishi A."/>
            <person name="Satake H."/>
            <person name="Nakayama K."/>
        </authorList>
    </citation>
    <scope>NUCLEOTIDE SEQUENCE</scope>
</reference>
<comment type="caution">
    <text evidence="4">The sequence shown here is derived from an EMBL/GenBank/DDBJ whole genome shotgun (WGS) entry which is preliminary data.</text>
</comment>
<feature type="domain" description="Reverse transcriptase Ty1/copia-type" evidence="3">
    <location>
        <begin position="333"/>
        <end position="395"/>
    </location>
</feature>
<evidence type="ECO:0000256" key="2">
    <source>
        <dbReference type="SAM" id="MobiDB-lite"/>
    </source>
</evidence>
<gene>
    <name evidence="4" type="ORF">Tco_1045020</name>
</gene>
<sequence length="728" mass="83141">MTGETQPPKQPIDKAYSIASIKACIPTPLDLDKLNHNSWSSLFQRFCKTYEVHRHLDAPPTTTTSTVDPLHDTNDSLVVMWICSTISPKLVEMMLILIYPHKCVWKRLKDLFHDNKDALDRLANLDSSVKDSSLVTYAVNRIRSKYPEAARVIRLQEKALTFDELRSLSLLKKVTCSTINGIHFLILSSSPAVPLMATCTKQYTTTHMGYVLLPIWMGSYASRPTTKPCSSSIYTTRQPRARSKQAYEALQPSGPTTWAHYPVLATMFPRLPDRRLLLRYDSTGDLYPVTQQPSSPSTFFFAYLCLHTGTEPGPYGVDDWASSISVWSCFLWHKFNADGTLSRYKARLVANGRSQQQGIDCDETFSPVVKPATIHTVLSLAVSRDWPIHQLDILWEFRGGTSGLFFISIKFAEEILELVPHMKNCNPCGLSVDTESKHRLLCLDLVQRQNIVGLRMLLLRLHDYGICYLSCMLLYLLTTIVYCDNGSVLVVFRAYEKLLSRGTKSGRSSYTASATPAPRAAPRTAKSNSPTYSRGWKPICGIEKGNGQKSSEETMGGTLDSWHKSIRIVLAIKELETRQRISTEDLYIKVRVLRQDLEDLRFVQMSKTGHKEPFMQKDRTMRAMDEGTQLRVEKRNLEEMIKTDFKKSMYLERNKIKDINAENHNLDGERHDLENETNVIKTELSELRNVNKDKDTKLKGFHELERLKNPVVQYDMMSSYFVKNMKWK</sequence>
<dbReference type="PANTHER" id="PTHR47481:SF41">
    <property type="entry name" value="COPIA-LIKE POLYPROTEIN_RETROTRANSPOSON"/>
    <property type="match status" value="1"/>
</dbReference>
<evidence type="ECO:0000313" key="5">
    <source>
        <dbReference type="Proteomes" id="UP001151760"/>
    </source>
</evidence>
<keyword evidence="1" id="KW-0175">Coiled coil</keyword>
<reference evidence="4" key="1">
    <citation type="journal article" date="2022" name="Int. J. Mol. Sci.">
        <title>Draft Genome of Tanacetum Coccineum: Genomic Comparison of Closely Related Tanacetum-Family Plants.</title>
        <authorList>
            <person name="Yamashiro T."/>
            <person name="Shiraishi A."/>
            <person name="Nakayama K."/>
            <person name="Satake H."/>
        </authorList>
    </citation>
    <scope>NUCLEOTIDE SEQUENCE</scope>
</reference>
<feature type="coiled-coil region" evidence="1">
    <location>
        <begin position="656"/>
        <end position="690"/>
    </location>
</feature>
<dbReference type="PANTHER" id="PTHR47481">
    <property type="match status" value="1"/>
</dbReference>
<accession>A0ABQ5GSD8</accession>
<dbReference type="Proteomes" id="UP001151760">
    <property type="component" value="Unassembled WGS sequence"/>
</dbReference>
<dbReference type="EMBL" id="BQNB010018789">
    <property type="protein sequence ID" value="GJT78295.1"/>
    <property type="molecule type" value="Genomic_DNA"/>
</dbReference>
<dbReference type="InterPro" id="IPR013103">
    <property type="entry name" value="RVT_2"/>
</dbReference>
<evidence type="ECO:0000259" key="3">
    <source>
        <dbReference type="Pfam" id="PF07727"/>
    </source>
</evidence>
<evidence type="ECO:0000313" key="4">
    <source>
        <dbReference type="EMBL" id="GJT78295.1"/>
    </source>
</evidence>
<keyword evidence="5" id="KW-1185">Reference proteome</keyword>
<proteinExistence type="predicted"/>
<protein>
    <submittedName>
        <fullName evidence="4">WRKY family transcription factor</fullName>
    </submittedName>
</protein>
<dbReference type="Pfam" id="PF07727">
    <property type="entry name" value="RVT_2"/>
    <property type="match status" value="1"/>
</dbReference>